<accession>A0A9W7GVA2</accession>
<keyword evidence="1" id="KW-0175">Coiled coil</keyword>
<dbReference type="AlphaFoldDB" id="A0A9W7GVA2"/>
<dbReference type="OrthoDB" id="989852at2759"/>
<gene>
    <name evidence="3" type="ORF">HRI_000180100</name>
</gene>
<evidence type="ECO:0000256" key="2">
    <source>
        <dbReference type="SAM" id="MobiDB-lite"/>
    </source>
</evidence>
<feature type="region of interest" description="Disordered" evidence="2">
    <location>
        <begin position="89"/>
        <end position="124"/>
    </location>
</feature>
<organism evidence="3 4">
    <name type="scientific">Hibiscus trionum</name>
    <name type="common">Flower of an hour</name>
    <dbReference type="NCBI Taxonomy" id="183268"/>
    <lineage>
        <taxon>Eukaryota</taxon>
        <taxon>Viridiplantae</taxon>
        <taxon>Streptophyta</taxon>
        <taxon>Embryophyta</taxon>
        <taxon>Tracheophyta</taxon>
        <taxon>Spermatophyta</taxon>
        <taxon>Magnoliopsida</taxon>
        <taxon>eudicotyledons</taxon>
        <taxon>Gunneridae</taxon>
        <taxon>Pentapetalae</taxon>
        <taxon>rosids</taxon>
        <taxon>malvids</taxon>
        <taxon>Malvales</taxon>
        <taxon>Malvaceae</taxon>
        <taxon>Malvoideae</taxon>
        <taxon>Hibiscus</taxon>
    </lineage>
</organism>
<feature type="coiled-coil region" evidence="1">
    <location>
        <begin position="2"/>
        <end position="36"/>
    </location>
</feature>
<proteinExistence type="predicted"/>
<comment type="caution">
    <text evidence="3">The sequence shown here is derived from an EMBL/GenBank/DDBJ whole genome shotgun (WGS) entry which is preliminary data.</text>
</comment>
<dbReference type="Proteomes" id="UP001165190">
    <property type="component" value="Unassembled WGS sequence"/>
</dbReference>
<evidence type="ECO:0000256" key="1">
    <source>
        <dbReference type="SAM" id="Coils"/>
    </source>
</evidence>
<dbReference type="EMBL" id="BSYR01000003">
    <property type="protein sequence ID" value="GMI65108.1"/>
    <property type="molecule type" value="Genomic_DNA"/>
</dbReference>
<reference evidence="3" key="1">
    <citation type="submission" date="2023-05" db="EMBL/GenBank/DDBJ databases">
        <title>Genome and transcriptome analyses reveal genes involved in the formation of fine ridges on petal epidermal cells in Hibiscus trionum.</title>
        <authorList>
            <person name="Koshimizu S."/>
            <person name="Masuda S."/>
            <person name="Ishii T."/>
            <person name="Shirasu K."/>
            <person name="Hoshino A."/>
            <person name="Arita M."/>
        </authorList>
    </citation>
    <scope>NUCLEOTIDE SEQUENCE</scope>
    <source>
        <strain evidence="3">Hamamatsu line</strain>
    </source>
</reference>
<evidence type="ECO:0000313" key="3">
    <source>
        <dbReference type="EMBL" id="GMI65108.1"/>
    </source>
</evidence>
<name>A0A9W7GVA2_HIBTR</name>
<evidence type="ECO:0000313" key="4">
    <source>
        <dbReference type="Proteomes" id="UP001165190"/>
    </source>
</evidence>
<sequence>MLRLWEAELGKKREQTREMEEQLRADRAAMDAKENELLMLMWERDQKLAEIKAVDDLVSEFLEAEDNNNFDAQKAMMNQIVALMRNDDGTGMNGENIGELENAENRDEKTGRAGIVGKDGDSSC</sequence>
<protein>
    <submittedName>
        <fullName evidence="3">Uncharacterized protein</fullName>
    </submittedName>
</protein>
<keyword evidence="4" id="KW-1185">Reference proteome</keyword>